<reference evidence="2 3" key="1">
    <citation type="journal article" date="2018" name="Nat. Genet.">
        <title>Extensive intraspecific gene order and gene structural variations between Mo17 and other maize genomes.</title>
        <authorList>
            <person name="Sun S."/>
            <person name="Zhou Y."/>
            <person name="Chen J."/>
            <person name="Shi J."/>
            <person name="Zhao H."/>
            <person name="Zhao H."/>
            <person name="Song W."/>
            <person name="Zhang M."/>
            <person name="Cui Y."/>
            <person name="Dong X."/>
            <person name="Liu H."/>
            <person name="Ma X."/>
            <person name="Jiao Y."/>
            <person name="Wang B."/>
            <person name="Wei X."/>
            <person name="Stein J.C."/>
            <person name="Glaubitz J.C."/>
            <person name="Lu F."/>
            <person name="Yu G."/>
            <person name="Liang C."/>
            <person name="Fengler K."/>
            <person name="Li B."/>
            <person name="Rafalski A."/>
            <person name="Schnable P.S."/>
            <person name="Ware D.H."/>
            <person name="Buckler E.S."/>
            <person name="Lai J."/>
        </authorList>
    </citation>
    <scope>NUCLEOTIDE SEQUENCE [LARGE SCALE GENOMIC DNA]</scope>
    <source>
        <strain evidence="3">cv. Missouri 17</strain>
        <tissue evidence="2">Seedling</tissue>
    </source>
</reference>
<dbReference type="ExpressionAtlas" id="A0A3L6D913">
    <property type="expression patterns" value="baseline and differential"/>
</dbReference>
<dbReference type="EMBL" id="NCVQ01000081">
    <property type="protein sequence ID" value="PWZ04643.1"/>
    <property type="molecule type" value="Genomic_DNA"/>
</dbReference>
<accession>A0A3L6D913</accession>
<sequence>MAAKQPVVAAAASGHPKMGEEKLIIRPEKVRFIDVLSMLLLRRPITSYAFVEAGDRTAADLGSTPGDWLVALTQVIQKALAGAYYPALVVGAVVEFLLNFVALNNGILGIFLNLFRCKLVIPLNREAPNFRSMIGMIDGRTELKPLPASGGPEDRRLQVVGVSAAAGSGGDDYYLDVESGSAAVPLVQQQYVNGRLVRLRTFSVFEVSMMAAKIAYENAAYIENVVNNVWKKEWHSLAEMAGFIDRGKNHFDISKDNSFMDDKSSIIIVLEFLLDSDAFHFVGFYNCWNKFVGDHTTQAFVFTDKAEDASVVVVSFRGTEPFNMRDWSTDVNLSWLGMGELGHVHVGFLKALGLQEEDGKDATRAFPKAAPNAVPGKPLAYYALREEVQKQLQKHPNANVVVTGHSLGAALATIFPALLAFHGERGVLDRLLSVVTYGQPRVGDKVFAGYVRANVPVEPLRVVYRYDVVPRVPFDAPPVADFAHGGTCVYFDGWYKGREIAKGGDAPNKNYFDPRYLLSMYGNAWGDLFKGAFLWAKEGKDYREGAVSLLYRATGLLVPGIASHSPRDYVNAVRLGSVASA</sequence>
<evidence type="ECO:0000313" key="3">
    <source>
        <dbReference type="Proteomes" id="UP000251960"/>
    </source>
</evidence>
<proteinExistence type="predicted"/>
<dbReference type="ESTHER" id="maize-a0a3l6d913">
    <property type="family name" value="Triacylglycerol-lipase-OBL1-like"/>
</dbReference>
<organism evidence="2 3">
    <name type="scientific">Zea mays</name>
    <name type="common">Maize</name>
    <dbReference type="NCBI Taxonomy" id="4577"/>
    <lineage>
        <taxon>Eukaryota</taxon>
        <taxon>Viridiplantae</taxon>
        <taxon>Streptophyta</taxon>
        <taxon>Embryophyta</taxon>
        <taxon>Tracheophyta</taxon>
        <taxon>Spermatophyta</taxon>
        <taxon>Magnoliopsida</taxon>
        <taxon>Liliopsida</taxon>
        <taxon>Poales</taxon>
        <taxon>Poaceae</taxon>
        <taxon>PACMAD clade</taxon>
        <taxon>Panicoideae</taxon>
        <taxon>Andropogonodae</taxon>
        <taxon>Andropogoneae</taxon>
        <taxon>Tripsacinae</taxon>
        <taxon>Zea</taxon>
    </lineage>
</organism>
<dbReference type="SUPFAM" id="SSF53474">
    <property type="entry name" value="alpha/beta-Hydrolases"/>
    <property type="match status" value="1"/>
</dbReference>
<gene>
    <name evidence="2" type="primary">LIP_6</name>
    <name evidence="2" type="ORF">Zm00014a_016540</name>
</gene>
<dbReference type="Proteomes" id="UP000251960">
    <property type="component" value="Unassembled WGS sequence"/>
</dbReference>
<feature type="domain" description="Fungal lipase-type" evidence="1">
    <location>
        <begin position="313"/>
        <end position="474"/>
    </location>
</feature>
<evidence type="ECO:0000259" key="1">
    <source>
        <dbReference type="Pfam" id="PF01764"/>
    </source>
</evidence>
<dbReference type="CDD" id="cd00519">
    <property type="entry name" value="Lipase_3"/>
    <property type="match status" value="1"/>
</dbReference>
<name>A0A3L6D913_MAIZE</name>
<dbReference type="AlphaFoldDB" id="A0A3L6D913"/>
<comment type="caution">
    <text evidence="2">The sequence shown here is derived from an EMBL/GenBank/DDBJ whole genome shotgun (WGS) entry which is preliminary data.</text>
</comment>
<dbReference type="PANTHER" id="PTHR46086:SF17">
    <property type="entry name" value="ALPHA_BETA-HYDROLASES SUPERFAMILY PROTEIN"/>
    <property type="match status" value="1"/>
</dbReference>
<dbReference type="GO" id="GO:0006629">
    <property type="term" value="P:lipid metabolic process"/>
    <property type="evidence" value="ECO:0007669"/>
    <property type="project" value="InterPro"/>
</dbReference>
<dbReference type="PANTHER" id="PTHR46086">
    <property type="entry name" value="ALPHA/BETA-HYDROLASES SUPERFAMILY PROTEIN"/>
    <property type="match status" value="1"/>
</dbReference>
<dbReference type="InterPro" id="IPR002921">
    <property type="entry name" value="Fungal_lipase-type"/>
</dbReference>
<evidence type="ECO:0000313" key="2">
    <source>
        <dbReference type="EMBL" id="PWZ04643.1"/>
    </source>
</evidence>
<dbReference type="GO" id="GO:0004806">
    <property type="term" value="F:triacylglycerol lipase activity"/>
    <property type="evidence" value="ECO:0007669"/>
    <property type="project" value="InterPro"/>
</dbReference>
<protein>
    <submittedName>
        <fullName evidence="2">Lipase</fullName>
    </submittedName>
</protein>
<dbReference type="InterPro" id="IPR029058">
    <property type="entry name" value="AB_hydrolase_fold"/>
</dbReference>
<dbReference type="InterPro" id="IPR044819">
    <property type="entry name" value="OBL-like"/>
</dbReference>
<dbReference type="Gene3D" id="3.40.50.1820">
    <property type="entry name" value="alpha/beta hydrolase"/>
    <property type="match status" value="1"/>
</dbReference>
<dbReference type="Pfam" id="PF01764">
    <property type="entry name" value="Lipase_3"/>
    <property type="match status" value="1"/>
</dbReference>